<evidence type="ECO:0000256" key="6">
    <source>
        <dbReference type="RuleBase" id="RU363041"/>
    </source>
</evidence>
<evidence type="ECO:0000256" key="4">
    <source>
        <dbReference type="ARBA" id="ARBA00022989"/>
    </source>
</evidence>
<name>A0A164PTN7_9NOCA</name>
<evidence type="ECO:0000256" key="1">
    <source>
        <dbReference type="ARBA" id="ARBA00004141"/>
    </source>
</evidence>
<evidence type="ECO:0000313" key="7">
    <source>
        <dbReference type="EMBL" id="KZM76053.1"/>
    </source>
</evidence>
<feature type="transmembrane region" description="Helical" evidence="6">
    <location>
        <begin position="206"/>
        <end position="224"/>
    </location>
</feature>
<dbReference type="PANTHER" id="PTHR43701:SF2">
    <property type="entry name" value="MEMBRANE TRANSPORTER PROTEIN YJNA-RELATED"/>
    <property type="match status" value="1"/>
</dbReference>
<keyword evidence="8" id="KW-1185">Reference proteome</keyword>
<dbReference type="EMBL" id="LWGR01000002">
    <property type="protein sequence ID" value="KZM76053.1"/>
    <property type="molecule type" value="Genomic_DNA"/>
</dbReference>
<feature type="transmembrane region" description="Helical" evidence="6">
    <location>
        <begin position="41"/>
        <end position="62"/>
    </location>
</feature>
<dbReference type="InterPro" id="IPR051598">
    <property type="entry name" value="TSUP/Inactive_protease-like"/>
</dbReference>
<organism evidence="7 8">
    <name type="scientific">Nocardia terpenica</name>
    <dbReference type="NCBI Taxonomy" id="455432"/>
    <lineage>
        <taxon>Bacteria</taxon>
        <taxon>Bacillati</taxon>
        <taxon>Actinomycetota</taxon>
        <taxon>Actinomycetes</taxon>
        <taxon>Mycobacteriales</taxon>
        <taxon>Nocardiaceae</taxon>
        <taxon>Nocardia</taxon>
    </lineage>
</organism>
<keyword evidence="5 6" id="KW-0472">Membrane</keyword>
<dbReference type="Pfam" id="PF01925">
    <property type="entry name" value="TauE"/>
    <property type="match status" value="1"/>
</dbReference>
<feature type="transmembrane region" description="Helical" evidence="6">
    <location>
        <begin position="95"/>
        <end position="114"/>
    </location>
</feature>
<evidence type="ECO:0000256" key="2">
    <source>
        <dbReference type="ARBA" id="ARBA00009142"/>
    </source>
</evidence>
<dbReference type="Proteomes" id="UP000076512">
    <property type="component" value="Unassembled WGS sequence"/>
</dbReference>
<proteinExistence type="inferred from homology"/>
<gene>
    <name evidence="7" type="ORF">AWN90_17310</name>
</gene>
<feature type="transmembrane region" description="Helical" evidence="6">
    <location>
        <begin position="267"/>
        <end position="286"/>
    </location>
</feature>
<accession>A0A164PTN7</accession>
<keyword evidence="3 6" id="KW-0812">Transmembrane</keyword>
<comment type="caution">
    <text evidence="7">The sequence shown here is derived from an EMBL/GenBank/DDBJ whole genome shotgun (WGS) entry which is preliminary data.</text>
</comment>
<evidence type="ECO:0000313" key="8">
    <source>
        <dbReference type="Proteomes" id="UP000076512"/>
    </source>
</evidence>
<dbReference type="GO" id="GO:0005886">
    <property type="term" value="C:plasma membrane"/>
    <property type="evidence" value="ECO:0007669"/>
    <property type="project" value="UniProtKB-SubCell"/>
</dbReference>
<comment type="subcellular location">
    <subcellularLocation>
        <location evidence="6">Cell membrane</location>
        <topology evidence="6">Multi-pass membrane protein</topology>
    </subcellularLocation>
    <subcellularLocation>
        <location evidence="1">Membrane</location>
        <topology evidence="1">Multi-pass membrane protein</topology>
    </subcellularLocation>
</comment>
<feature type="transmembrane region" description="Helical" evidence="6">
    <location>
        <begin position="69"/>
        <end position="89"/>
    </location>
</feature>
<keyword evidence="6" id="KW-1003">Cell membrane</keyword>
<dbReference type="OrthoDB" id="528320at2"/>
<reference evidence="7 8" key="1">
    <citation type="submission" date="2016-04" db="EMBL/GenBank/DDBJ databases">
        <authorList>
            <person name="Evans L.H."/>
            <person name="Alamgir A."/>
            <person name="Owens N."/>
            <person name="Weber N.D."/>
            <person name="Virtaneva K."/>
            <person name="Barbian K."/>
            <person name="Babar A."/>
            <person name="Rosenke K."/>
        </authorList>
    </citation>
    <scope>NUCLEOTIDE SEQUENCE [LARGE SCALE GENOMIC DNA]</scope>
    <source>
        <strain evidence="7 8">IFM 0406</strain>
    </source>
</reference>
<dbReference type="RefSeq" id="WP_067582085.1">
    <property type="nucleotide sequence ID" value="NZ_JABMCZ010000001.1"/>
</dbReference>
<dbReference type="STRING" id="455432.AWN90_17310"/>
<dbReference type="InterPro" id="IPR002781">
    <property type="entry name" value="TM_pro_TauE-like"/>
</dbReference>
<keyword evidence="4 6" id="KW-1133">Transmembrane helix</keyword>
<feature type="transmembrane region" description="Helical" evidence="6">
    <location>
        <begin position="170"/>
        <end position="200"/>
    </location>
</feature>
<comment type="similarity">
    <text evidence="2 6">Belongs to the 4-toluene sulfonate uptake permease (TSUP) (TC 2.A.102) family.</text>
</comment>
<evidence type="ECO:0000256" key="3">
    <source>
        <dbReference type="ARBA" id="ARBA00022692"/>
    </source>
</evidence>
<feature type="transmembrane region" description="Helical" evidence="6">
    <location>
        <begin position="236"/>
        <end position="255"/>
    </location>
</feature>
<sequence length="287" mass="28533">MIIAAVVLGAGIGVCLGALGGGGSIITTPVLVYLLDQPFSTAITQSLVIVGISAGVTAIAYARTGHVKWGVGVALGAMGGIAAWGGAALGRLVPADTTLAGFSVLMVLVAFSMLKRSTPARRASPRSRIAVAARSGSATYDAESGTVAEESGTVAGDSPGRPAARAALEVVLAGLLIGLLTGFFGVGGGFVIVPVLVIVMGYPMPVAVGTSLLVIALNSATALLARAGHEAIDWSLVLPVTIAAILGSVAGKHLALRISEQTLTRGFATMLLVIAVCVGVRSSGLLL</sequence>
<dbReference type="PANTHER" id="PTHR43701">
    <property type="entry name" value="MEMBRANE TRANSPORTER PROTEIN MJ0441-RELATED"/>
    <property type="match status" value="1"/>
</dbReference>
<protein>
    <recommendedName>
        <fullName evidence="6">Probable membrane transporter protein</fullName>
    </recommendedName>
</protein>
<dbReference type="AlphaFoldDB" id="A0A164PTN7"/>
<evidence type="ECO:0000256" key="5">
    <source>
        <dbReference type="ARBA" id="ARBA00023136"/>
    </source>
</evidence>